<name>A0ABV1X9W5_9ACTN</name>
<dbReference type="Proteomes" id="UP001474181">
    <property type="component" value="Unassembled WGS sequence"/>
</dbReference>
<dbReference type="InterPro" id="IPR043129">
    <property type="entry name" value="ATPase_NBD"/>
</dbReference>
<organism evidence="1 2">
    <name type="scientific">Streptomyces hyaluromycini</name>
    <dbReference type="NCBI Taxonomy" id="1377993"/>
    <lineage>
        <taxon>Bacteria</taxon>
        <taxon>Bacillati</taxon>
        <taxon>Actinomycetota</taxon>
        <taxon>Actinomycetes</taxon>
        <taxon>Kitasatosporales</taxon>
        <taxon>Streptomycetaceae</taxon>
        <taxon>Streptomyces</taxon>
    </lineage>
</organism>
<gene>
    <name evidence="1" type="ORF">ABT404_40795</name>
</gene>
<reference evidence="1 2" key="1">
    <citation type="submission" date="2024-06" db="EMBL/GenBank/DDBJ databases">
        <title>The Natural Products Discovery Center: Release of the First 8490 Sequenced Strains for Exploring Actinobacteria Biosynthetic Diversity.</title>
        <authorList>
            <person name="Kalkreuter E."/>
            <person name="Kautsar S.A."/>
            <person name="Yang D."/>
            <person name="Bader C.D."/>
            <person name="Teijaro C.N."/>
            <person name="Fluegel L."/>
            <person name="Davis C.M."/>
            <person name="Simpson J.R."/>
            <person name="Lauterbach L."/>
            <person name="Steele A.D."/>
            <person name="Gui C."/>
            <person name="Meng S."/>
            <person name="Li G."/>
            <person name="Viehrig K."/>
            <person name="Ye F."/>
            <person name="Su P."/>
            <person name="Kiefer A.F."/>
            <person name="Nichols A."/>
            <person name="Cepeda A.J."/>
            <person name="Yan W."/>
            <person name="Fan B."/>
            <person name="Jiang Y."/>
            <person name="Adhikari A."/>
            <person name="Zheng C.-J."/>
            <person name="Schuster L."/>
            <person name="Cowan T.M."/>
            <person name="Smanski M.J."/>
            <person name="Chevrette M.G."/>
            <person name="De Carvalho L.P.S."/>
            <person name="Shen B."/>
        </authorList>
    </citation>
    <scope>NUCLEOTIDE SEQUENCE [LARGE SCALE GENOMIC DNA]</scope>
    <source>
        <strain evidence="1 2">NPDC000234</strain>
    </source>
</reference>
<accession>A0ABV1X9W5</accession>
<protein>
    <submittedName>
        <fullName evidence="1">ATPase</fullName>
    </submittedName>
</protein>
<feature type="non-terminal residue" evidence="1">
    <location>
        <position position="1"/>
    </location>
</feature>
<dbReference type="EMBL" id="JBEPEK010000478">
    <property type="protein sequence ID" value="MER7185730.1"/>
    <property type="molecule type" value="Genomic_DNA"/>
</dbReference>
<sequence length="165" mass="16500">EAARAALRAADGRGEPTALTAAVGRALGIPASALPPAEGALWRPESRAAYRASLLPAVMDRPPVRLADLAPLVPRAAAEKDAVALTTLREAAAHLAATVAALGPRPGEALAVTGGLVAPDGPLLAPFTARLSHLDLTITPVTDGCAGAVALARLLATGRRPAEAP</sequence>
<comment type="caution">
    <text evidence="1">The sequence shown here is derived from an EMBL/GenBank/DDBJ whole genome shotgun (WGS) entry which is preliminary data.</text>
</comment>
<proteinExistence type="predicted"/>
<dbReference type="Gene3D" id="3.30.420.40">
    <property type="match status" value="1"/>
</dbReference>
<dbReference type="SUPFAM" id="SSF53067">
    <property type="entry name" value="Actin-like ATPase domain"/>
    <property type="match status" value="1"/>
</dbReference>
<keyword evidence="2" id="KW-1185">Reference proteome</keyword>
<evidence type="ECO:0000313" key="2">
    <source>
        <dbReference type="Proteomes" id="UP001474181"/>
    </source>
</evidence>
<evidence type="ECO:0000313" key="1">
    <source>
        <dbReference type="EMBL" id="MER7185730.1"/>
    </source>
</evidence>